<dbReference type="AlphaFoldDB" id="A0A3D5N833"/>
<dbReference type="Proteomes" id="UP000264179">
    <property type="component" value="Unassembled WGS sequence"/>
</dbReference>
<evidence type="ECO:0000259" key="1">
    <source>
        <dbReference type="Pfam" id="PF01642"/>
    </source>
</evidence>
<dbReference type="PANTHER" id="PTHR48101">
    <property type="entry name" value="METHYLMALONYL-COA MUTASE, MITOCHONDRIAL-RELATED"/>
    <property type="match status" value="1"/>
</dbReference>
<name>A0A3D5N833_9PROT</name>
<feature type="domain" description="Methylmalonyl-CoA mutase alpha/beta chain catalytic" evidence="1">
    <location>
        <begin position="1"/>
        <end position="75"/>
    </location>
</feature>
<dbReference type="GO" id="GO:0005737">
    <property type="term" value="C:cytoplasm"/>
    <property type="evidence" value="ECO:0007669"/>
    <property type="project" value="TreeGrafter"/>
</dbReference>
<organism evidence="2 3">
    <name type="scientific">Thalassospira lucentensis</name>
    <dbReference type="NCBI Taxonomy" id="168935"/>
    <lineage>
        <taxon>Bacteria</taxon>
        <taxon>Pseudomonadati</taxon>
        <taxon>Pseudomonadota</taxon>
        <taxon>Alphaproteobacteria</taxon>
        <taxon>Rhodospirillales</taxon>
        <taxon>Thalassospiraceae</taxon>
        <taxon>Thalassospira</taxon>
    </lineage>
</organism>
<gene>
    <name evidence="2" type="ORF">DHR80_10255</name>
</gene>
<comment type="caution">
    <text evidence="2">The sequence shown here is derived from an EMBL/GenBank/DDBJ whole genome shotgun (WGS) entry which is preliminary data.</text>
</comment>
<dbReference type="EMBL" id="DPOP01000084">
    <property type="protein sequence ID" value="HCW67566.1"/>
    <property type="molecule type" value="Genomic_DNA"/>
</dbReference>
<dbReference type="RefSeq" id="WP_277277439.1">
    <property type="nucleotide sequence ID" value="NZ_DPOP01000084.1"/>
</dbReference>
<dbReference type="GO" id="GO:0004494">
    <property type="term" value="F:methylmalonyl-CoA mutase activity"/>
    <property type="evidence" value="ECO:0007669"/>
    <property type="project" value="TreeGrafter"/>
</dbReference>
<dbReference type="Pfam" id="PF01642">
    <property type="entry name" value="MM_CoA_mutase"/>
    <property type="match status" value="1"/>
</dbReference>
<dbReference type="PANTHER" id="PTHR48101:SF4">
    <property type="entry name" value="METHYLMALONYL-COA MUTASE, MITOCHONDRIAL"/>
    <property type="match status" value="1"/>
</dbReference>
<dbReference type="GO" id="GO:0019678">
    <property type="term" value="P:propionate metabolic process, methylmalonyl pathway"/>
    <property type="evidence" value="ECO:0007669"/>
    <property type="project" value="TreeGrafter"/>
</dbReference>
<feature type="non-terminal residue" evidence="2">
    <location>
        <position position="81"/>
    </location>
</feature>
<dbReference type="InterPro" id="IPR016176">
    <property type="entry name" value="Cbl-dep_enz_cat"/>
</dbReference>
<proteinExistence type="predicted"/>
<dbReference type="SUPFAM" id="SSF51703">
    <property type="entry name" value="Cobalamin (vitamin B12)-dependent enzymes"/>
    <property type="match status" value="1"/>
</dbReference>
<accession>A0A3D5N833</accession>
<sequence length="81" mass="8842">GAWFIENMTRDLAKAAWAKFQSLEASGGIVAALANGSLKKDIKAVWHTREERVANRRDPLTGVSEFPNISEAKVTCDAPDL</sequence>
<feature type="non-terminal residue" evidence="2">
    <location>
        <position position="1"/>
    </location>
</feature>
<dbReference type="Gene3D" id="3.20.20.240">
    <property type="entry name" value="Methylmalonyl-CoA mutase"/>
    <property type="match status" value="1"/>
</dbReference>
<evidence type="ECO:0000313" key="3">
    <source>
        <dbReference type="Proteomes" id="UP000264179"/>
    </source>
</evidence>
<dbReference type="InterPro" id="IPR006099">
    <property type="entry name" value="MeMalonylCoA_mutase_a/b_cat"/>
</dbReference>
<protein>
    <submittedName>
        <fullName evidence="2">Methylmalonyl-CoA mutase</fullName>
    </submittedName>
</protein>
<dbReference type="GO" id="GO:0031419">
    <property type="term" value="F:cobalamin binding"/>
    <property type="evidence" value="ECO:0007669"/>
    <property type="project" value="InterPro"/>
</dbReference>
<evidence type="ECO:0000313" key="2">
    <source>
        <dbReference type="EMBL" id="HCW67566.1"/>
    </source>
</evidence>
<reference evidence="2 3" key="1">
    <citation type="journal article" date="2018" name="Nat. Biotechnol.">
        <title>A standardized bacterial taxonomy based on genome phylogeny substantially revises the tree of life.</title>
        <authorList>
            <person name="Parks D.H."/>
            <person name="Chuvochina M."/>
            <person name="Waite D.W."/>
            <person name="Rinke C."/>
            <person name="Skarshewski A."/>
            <person name="Chaumeil P.A."/>
            <person name="Hugenholtz P."/>
        </authorList>
    </citation>
    <scope>NUCLEOTIDE SEQUENCE [LARGE SCALE GENOMIC DNA]</scope>
    <source>
        <strain evidence="2">UBA9881</strain>
    </source>
</reference>